<dbReference type="GO" id="GO:0005576">
    <property type="term" value="C:extracellular region"/>
    <property type="evidence" value="ECO:0007669"/>
    <property type="project" value="InterPro"/>
</dbReference>
<dbReference type="InterPro" id="IPR012291">
    <property type="entry name" value="CBM2_carb-bd_dom_sf"/>
</dbReference>
<dbReference type="Pfam" id="PF00041">
    <property type="entry name" value="fn3"/>
    <property type="match status" value="1"/>
</dbReference>
<dbReference type="InterPro" id="IPR050955">
    <property type="entry name" value="Plant_Biomass_Hydrol_Est"/>
</dbReference>
<dbReference type="SUPFAM" id="SSF53474">
    <property type="entry name" value="alpha/beta-Hydrolases"/>
    <property type="match status" value="2"/>
</dbReference>
<dbReference type="Proteomes" id="UP001153328">
    <property type="component" value="Unassembled WGS sequence"/>
</dbReference>
<feature type="chain" id="PRO_5040752768" evidence="5">
    <location>
        <begin position="33"/>
        <end position="515"/>
    </location>
</feature>
<dbReference type="PANTHER" id="PTHR43037">
    <property type="entry name" value="UNNAMED PRODUCT-RELATED"/>
    <property type="match status" value="1"/>
</dbReference>
<evidence type="ECO:0000313" key="9">
    <source>
        <dbReference type="Proteomes" id="UP001153328"/>
    </source>
</evidence>
<dbReference type="InterPro" id="IPR003961">
    <property type="entry name" value="FN3_dom"/>
</dbReference>
<dbReference type="GO" id="GO:0004553">
    <property type="term" value="F:hydrolase activity, hydrolyzing O-glycosyl compounds"/>
    <property type="evidence" value="ECO:0007669"/>
    <property type="project" value="InterPro"/>
</dbReference>
<dbReference type="Pfam" id="PF00553">
    <property type="entry name" value="CBM_2"/>
    <property type="match status" value="1"/>
</dbReference>
<dbReference type="SMART" id="SM00060">
    <property type="entry name" value="FN3"/>
    <property type="match status" value="1"/>
</dbReference>
<evidence type="ECO:0000259" key="7">
    <source>
        <dbReference type="PROSITE" id="PS51173"/>
    </source>
</evidence>
<dbReference type="InterPro" id="IPR008965">
    <property type="entry name" value="CBM2/CBM3_carb-bd_dom_sf"/>
</dbReference>
<sequence length="515" mass="52486">MRRISKALAALCAAAAFTAMTLLLGFTAPASAASLTQVTNFGANPGGAQMYVYVPDTHPANPAILLALHGCGGTGPGFYSSSEFASLADRYGFIVIYPSAQQEAGFGKCWDTWSSAAKVRGGGSDPVSLVSMISYVEQTYHGDAGRVYVTGSSSGGMMTDEMLTLYPDVFKAGAAYMGVPFGCFADAADYPPGTSKCTGGSMVRTAQQWGDLVRAAYPGYSGPRPPIQLWHGTADTLVPYQLLQEDIKQWTNVFGLSQTPTSTDTPQSGWNRSSFADSSGKVDIEAYSIQGAGHVLPQAGMAAYAIHFFGLDGTSSGGGDTTAPSVPSNLAVTGVTASSASLTWSASTDDVAVTGYRVYRNGVQVGTAGGTTFTDTGLSASTPYTYTVAAVDAAGNASARSTGATATTSSGGSTGSGCTAAYSVTNQWGTGFTADVTVKNNGTTASTGWKVSWSWSGNQQISSVWNGVLSPGGSTVAVTNAAYNGSIAPGGTTAFGFQAGYSGTNTAPTLTCTTT</sequence>
<dbReference type="RefSeq" id="WP_205046439.1">
    <property type="nucleotide sequence ID" value="NZ_CAJVAX010000002.1"/>
</dbReference>
<keyword evidence="2" id="KW-0378">Hydrolase</keyword>
<dbReference type="Pfam" id="PF10503">
    <property type="entry name" value="Esterase_PHB"/>
    <property type="match status" value="1"/>
</dbReference>
<dbReference type="PROSITE" id="PS50853">
    <property type="entry name" value="FN3"/>
    <property type="match status" value="1"/>
</dbReference>
<evidence type="ECO:0000256" key="5">
    <source>
        <dbReference type="SAM" id="SignalP"/>
    </source>
</evidence>
<proteinExistence type="predicted"/>
<evidence type="ECO:0000256" key="2">
    <source>
        <dbReference type="ARBA" id="ARBA00022801"/>
    </source>
</evidence>
<feature type="signal peptide" evidence="5">
    <location>
        <begin position="1"/>
        <end position="32"/>
    </location>
</feature>
<dbReference type="PANTHER" id="PTHR43037:SF5">
    <property type="entry name" value="FERULOYL ESTERASE"/>
    <property type="match status" value="1"/>
</dbReference>
<dbReference type="GO" id="GO:0000272">
    <property type="term" value="P:polysaccharide catabolic process"/>
    <property type="evidence" value="ECO:0007669"/>
    <property type="project" value="UniProtKB-KW"/>
</dbReference>
<keyword evidence="1 5" id="KW-0732">Signal</keyword>
<dbReference type="EMBL" id="CAJVAX010000002">
    <property type="protein sequence ID" value="CAG7613040.1"/>
    <property type="molecule type" value="Genomic_DNA"/>
</dbReference>
<feature type="domain" description="Fibronectin type-III" evidence="6">
    <location>
        <begin position="326"/>
        <end position="411"/>
    </location>
</feature>
<feature type="domain" description="CBM2" evidence="7">
    <location>
        <begin position="411"/>
        <end position="515"/>
    </location>
</feature>
<dbReference type="InterPro" id="IPR029058">
    <property type="entry name" value="AB_hydrolase_fold"/>
</dbReference>
<comment type="caution">
    <text evidence="8">The sequence shown here is derived from an EMBL/GenBank/DDBJ whole genome shotgun (WGS) entry which is preliminary data.</text>
</comment>
<dbReference type="InterPro" id="IPR001919">
    <property type="entry name" value="CBD2"/>
</dbReference>
<dbReference type="CDD" id="cd00063">
    <property type="entry name" value="FN3"/>
    <property type="match status" value="1"/>
</dbReference>
<reference evidence="8" key="1">
    <citation type="submission" date="2021-06" db="EMBL/GenBank/DDBJ databases">
        <authorList>
            <person name="Arsene-Ploetze F."/>
        </authorList>
    </citation>
    <scope>NUCLEOTIDE SEQUENCE</scope>
    <source>
        <strain evidence="8">SBRY1</strain>
    </source>
</reference>
<evidence type="ECO:0000256" key="3">
    <source>
        <dbReference type="ARBA" id="ARBA00023277"/>
    </source>
</evidence>
<dbReference type="InterPro" id="IPR013783">
    <property type="entry name" value="Ig-like_fold"/>
</dbReference>
<evidence type="ECO:0000256" key="4">
    <source>
        <dbReference type="ARBA" id="ARBA00023326"/>
    </source>
</evidence>
<dbReference type="GO" id="GO:0030247">
    <property type="term" value="F:polysaccharide binding"/>
    <property type="evidence" value="ECO:0007669"/>
    <property type="project" value="UniProtKB-UniRule"/>
</dbReference>
<dbReference type="Gene3D" id="2.60.40.10">
    <property type="entry name" value="Immunoglobulins"/>
    <property type="match status" value="1"/>
</dbReference>
<evidence type="ECO:0000259" key="6">
    <source>
        <dbReference type="PROSITE" id="PS50853"/>
    </source>
</evidence>
<evidence type="ECO:0000256" key="1">
    <source>
        <dbReference type="ARBA" id="ARBA00022729"/>
    </source>
</evidence>
<organism evidence="8 9">
    <name type="scientific">Actinacidiphila bryophytorum</name>
    <dbReference type="NCBI Taxonomy" id="1436133"/>
    <lineage>
        <taxon>Bacteria</taxon>
        <taxon>Bacillati</taxon>
        <taxon>Actinomycetota</taxon>
        <taxon>Actinomycetes</taxon>
        <taxon>Kitasatosporales</taxon>
        <taxon>Streptomycetaceae</taxon>
        <taxon>Actinacidiphila</taxon>
    </lineage>
</organism>
<dbReference type="AlphaFoldDB" id="A0A9W4GWZ2"/>
<keyword evidence="4" id="KW-0624">Polysaccharide degradation</keyword>
<dbReference type="SUPFAM" id="SSF49384">
    <property type="entry name" value="Carbohydrate-binding domain"/>
    <property type="match status" value="1"/>
</dbReference>
<dbReference type="Gene3D" id="2.60.40.290">
    <property type="match status" value="1"/>
</dbReference>
<name>A0A9W4GWZ2_9ACTN</name>
<accession>A0A9W4GWZ2</accession>
<dbReference type="SMART" id="SM00637">
    <property type="entry name" value="CBD_II"/>
    <property type="match status" value="1"/>
</dbReference>
<keyword evidence="3" id="KW-0119">Carbohydrate metabolism</keyword>
<dbReference type="Gene3D" id="3.40.50.1820">
    <property type="entry name" value="alpha/beta hydrolase"/>
    <property type="match status" value="1"/>
</dbReference>
<dbReference type="InterPro" id="IPR010126">
    <property type="entry name" value="Esterase_phb"/>
</dbReference>
<gene>
    <name evidence="8" type="ORF">SBRY_100113</name>
</gene>
<protein>
    <submittedName>
        <fullName evidence="8">Poly(Hydroxyalkanoate) depolymerase family esterase</fullName>
    </submittedName>
</protein>
<dbReference type="PROSITE" id="PS51173">
    <property type="entry name" value="CBM2"/>
    <property type="match status" value="1"/>
</dbReference>
<dbReference type="NCBIfam" id="TIGR01840">
    <property type="entry name" value="esterase_phb"/>
    <property type="match status" value="1"/>
</dbReference>
<evidence type="ECO:0000313" key="8">
    <source>
        <dbReference type="EMBL" id="CAG7613040.1"/>
    </source>
</evidence>
<keyword evidence="9" id="KW-1185">Reference proteome</keyword>